<proteinExistence type="predicted"/>
<dbReference type="Proteomes" id="UP000694308">
    <property type="component" value="Unassembled WGS sequence"/>
</dbReference>
<sequence>MSNVLVIAGTMDAKQIIDKLYKMSEKVTVMVTTKLGGELIEHDDGIDIYQGKINKTSIIDMIDKVQPKCIVDASNPFSVDISQNVISACKPTGIPYIRFLREKVTYEGYDIVKVKNYEEAYERVLEYEGNIMLTVGSKKIETFTKIPEYRNRVYLRVLPAWMVLKKCESLGFNSRNIIAMKGPFSEELNVEMFKYCNASVLVTKDSGNTGGVIEKINAARKLGIKIIMIDRSDENYENKTTSIEKIIDFVKEISIYGSSQT</sequence>
<dbReference type="RefSeq" id="WP_218322250.1">
    <property type="nucleotide sequence ID" value="NZ_JAEEGC010000116.1"/>
</dbReference>
<gene>
    <name evidence="4" type="primary">cobK</name>
    <name evidence="4" type="ORF">I6U48_20040</name>
</gene>
<evidence type="ECO:0000256" key="3">
    <source>
        <dbReference type="ARBA" id="ARBA00023002"/>
    </source>
</evidence>
<dbReference type="PROSITE" id="PS51014">
    <property type="entry name" value="COBK_CBIJ"/>
    <property type="match status" value="1"/>
</dbReference>
<dbReference type="AlphaFoldDB" id="A0A949X3S4"/>
<evidence type="ECO:0000313" key="4">
    <source>
        <dbReference type="EMBL" id="MBV7275194.1"/>
    </source>
</evidence>
<dbReference type="PANTHER" id="PTHR36925">
    <property type="entry name" value="COBALT-PRECORRIN-6A REDUCTASE"/>
    <property type="match status" value="1"/>
</dbReference>
<accession>A0A949X3S4</accession>
<organism evidence="4 5">
    <name type="scientific">Clostridium thailandense</name>
    <dbReference type="NCBI Taxonomy" id="2794346"/>
    <lineage>
        <taxon>Bacteria</taxon>
        <taxon>Bacillati</taxon>
        <taxon>Bacillota</taxon>
        <taxon>Clostridia</taxon>
        <taxon>Eubacteriales</taxon>
        <taxon>Clostridiaceae</taxon>
        <taxon>Clostridium</taxon>
    </lineage>
</organism>
<keyword evidence="5" id="KW-1185">Reference proteome</keyword>
<protein>
    <submittedName>
        <fullName evidence="4">Precorrin-6A reductase</fullName>
        <ecNumber evidence="4">1.3.1.54</ecNumber>
    </submittedName>
</protein>
<dbReference type="EC" id="1.3.1.54" evidence="4"/>
<keyword evidence="2" id="KW-0169">Cobalamin biosynthesis</keyword>
<reference evidence="4" key="1">
    <citation type="submission" date="2020-12" db="EMBL/GenBank/DDBJ databases">
        <title>Clostridium thailandense sp. nov., a novel acetogenic bacterium isolated from peat land soil in Thailand.</title>
        <authorList>
            <person name="Chaikitkaew S."/>
            <person name="Birkeland N.K."/>
        </authorList>
    </citation>
    <scope>NUCLEOTIDE SEQUENCE</scope>
    <source>
        <strain evidence="4">PL3</strain>
    </source>
</reference>
<evidence type="ECO:0000313" key="5">
    <source>
        <dbReference type="Proteomes" id="UP000694308"/>
    </source>
</evidence>
<comment type="pathway">
    <text evidence="1">Cofactor biosynthesis; adenosylcobalamin biosynthesis.</text>
</comment>
<name>A0A949X3S4_9CLOT</name>
<dbReference type="PANTHER" id="PTHR36925:SF1">
    <property type="entry name" value="COBALT-PRECORRIN-6A REDUCTASE"/>
    <property type="match status" value="1"/>
</dbReference>
<evidence type="ECO:0000256" key="2">
    <source>
        <dbReference type="ARBA" id="ARBA00022573"/>
    </source>
</evidence>
<dbReference type="GO" id="GO:0016994">
    <property type="term" value="F:precorrin-6A reductase activity"/>
    <property type="evidence" value="ECO:0007669"/>
    <property type="project" value="UniProtKB-EC"/>
</dbReference>
<dbReference type="Pfam" id="PF02571">
    <property type="entry name" value="CbiJ"/>
    <property type="match status" value="1"/>
</dbReference>
<keyword evidence="3 4" id="KW-0560">Oxidoreductase</keyword>
<dbReference type="InterPro" id="IPR003723">
    <property type="entry name" value="Precorrin-6x_reduct"/>
</dbReference>
<evidence type="ECO:0000256" key="1">
    <source>
        <dbReference type="ARBA" id="ARBA00004953"/>
    </source>
</evidence>
<dbReference type="GO" id="GO:0009236">
    <property type="term" value="P:cobalamin biosynthetic process"/>
    <property type="evidence" value="ECO:0007669"/>
    <property type="project" value="UniProtKB-KW"/>
</dbReference>
<dbReference type="EMBL" id="JAEEGC010000116">
    <property type="protein sequence ID" value="MBV7275194.1"/>
    <property type="molecule type" value="Genomic_DNA"/>
</dbReference>
<comment type="caution">
    <text evidence="4">The sequence shown here is derived from an EMBL/GenBank/DDBJ whole genome shotgun (WGS) entry which is preliminary data.</text>
</comment>
<dbReference type="NCBIfam" id="TIGR00715">
    <property type="entry name" value="precor6x_red"/>
    <property type="match status" value="1"/>
</dbReference>